<feature type="chain" id="PRO_5012589971" evidence="1">
    <location>
        <begin position="27"/>
        <end position="328"/>
    </location>
</feature>
<protein>
    <submittedName>
        <fullName evidence="2">Type IX secretion system membrane protein, PorP/SprF family</fullName>
    </submittedName>
</protein>
<keyword evidence="1" id="KW-0732">Signal</keyword>
<feature type="signal peptide" evidence="1">
    <location>
        <begin position="1"/>
        <end position="26"/>
    </location>
</feature>
<keyword evidence="3" id="KW-1185">Reference proteome</keyword>
<dbReference type="STRING" id="271157.SAMN05444396_103366"/>
<dbReference type="EMBL" id="FQWE01000003">
    <property type="protein sequence ID" value="SHG00365.1"/>
    <property type="molecule type" value="Genomic_DNA"/>
</dbReference>
<dbReference type="Pfam" id="PF11751">
    <property type="entry name" value="PorP_SprF"/>
    <property type="match status" value="1"/>
</dbReference>
<dbReference type="AlphaFoldDB" id="A0A1M5G9D5"/>
<dbReference type="InterPro" id="IPR019861">
    <property type="entry name" value="PorP/SprF_Bacteroidetes"/>
</dbReference>
<dbReference type="NCBIfam" id="TIGR03519">
    <property type="entry name" value="T9SS_PorP_fam"/>
    <property type="match status" value="1"/>
</dbReference>
<gene>
    <name evidence="2" type="ORF">SAMN05444396_103366</name>
</gene>
<evidence type="ECO:0000256" key="1">
    <source>
        <dbReference type="SAM" id="SignalP"/>
    </source>
</evidence>
<proteinExistence type="predicted"/>
<accession>A0A1M5G9D5</accession>
<evidence type="ECO:0000313" key="2">
    <source>
        <dbReference type="EMBL" id="SHG00365.1"/>
    </source>
</evidence>
<evidence type="ECO:0000313" key="3">
    <source>
        <dbReference type="Proteomes" id="UP000184036"/>
    </source>
</evidence>
<sequence length="328" mass="37135">MPQIKISKMKKIIVSIFLLTVASSHSQELNLPVFTQYLADNPFVISSTFAGIGDNLRIRANGLTQWVGIKDAPDNQSIYADFRIADQSGVGISVYNDKNGYTSQTGAKASFAHHIILDYYSKQYLSFGLSYNINTFKIDVSELDPIDFDPAITDNRFTSNNNFDVGLLYRNKGFYLSFNASNILNKNIDKFTLNEPNLLRNYQVYSGYVFRSKNYNRSEIEPSVYYQLFASDGRSSTDLNIKFRKYDRNDDYYWGGLSYRFLNDQIGKPLNIGPMAGLKKSGFYLGYSYQMTLNELSPYNSGTHVVTIGFDFLAGISNCPCTQSPVHD</sequence>
<dbReference type="Proteomes" id="UP000184036">
    <property type="component" value="Unassembled WGS sequence"/>
</dbReference>
<reference evidence="3" key="1">
    <citation type="submission" date="2016-11" db="EMBL/GenBank/DDBJ databases">
        <authorList>
            <person name="Varghese N."/>
            <person name="Submissions S."/>
        </authorList>
    </citation>
    <scope>NUCLEOTIDE SEQUENCE [LARGE SCALE GENOMIC DNA]</scope>
    <source>
        <strain evidence="3">DSM 19741</strain>
    </source>
</reference>
<name>A0A1M5G9D5_9FLAO</name>
<organism evidence="2 3">
    <name type="scientific">Flavobacterium segetis</name>
    <dbReference type="NCBI Taxonomy" id="271157"/>
    <lineage>
        <taxon>Bacteria</taxon>
        <taxon>Pseudomonadati</taxon>
        <taxon>Bacteroidota</taxon>
        <taxon>Flavobacteriia</taxon>
        <taxon>Flavobacteriales</taxon>
        <taxon>Flavobacteriaceae</taxon>
        <taxon>Flavobacterium</taxon>
    </lineage>
</organism>